<dbReference type="AlphaFoldDB" id="A0AAD2FMG0"/>
<evidence type="ECO:0000313" key="2">
    <source>
        <dbReference type="Proteomes" id="UP001295423"/>
    </source>
</evidence>
<gene>
    <name evidence="1" type="ORF">CYCCA115_LOCUS9784</name>
</gene>
<protein>
    <recommendedName>
        <fullName evidence="3">(2Fe-2S) ferredoxin domain-containing protein</fullName>
    </recommendedName>
</protein>
<dbReference type="EMBL" id="CAKOGP040001446">
    <property type="protein sequence ID" value="CAJ1945640.1"/>
    <property type="molecule type" value="Genomic_DNA"/>
</dbReference>
<proteinExistence type="predicted"/>
<organism evidence="1 2">
    <name type="scientific">Cylindrotheca closterium</name>
    <dbReference type="NCBI Taxonomy" id="2856"/>
    <lineage>
        <taxon>Eukaryota</taxon>
        <taxon>Sar</taxon>
        <taxon>Stramenopiles</taxon>
        <taxon>Ochrophyta</taxon>
        <taxon>Bacillariophyta</taxon>
        <taxon>Bacillariophyceae</taxon>
        <taxon>Bacillariophycidae</taxon>
        <taxon>Bacillariales</taxon>
        <taxon>Bacillariaceae</taxon>
        <taxon>Cylindrotheca</taxon>
    </lineage>
</organism>
<comment type="caution">
    <text evidence="1">The sequence shown here is derived from an EMBL/GenBank/DDBJ whole genome shotgun (WGS) entry which is preliminary data.</text>
</comment>
<sequence>MRSQILCLFILGNVYSFTFNNFSLIRPSELYAEHFEGRVVVCTGPTCRRGGGKKNLEMFNELAPEGVTIESINCVSDCAECGMGPNVELRAQGDDGPFYPIKNGVKTEEDVKKILGIE</sequence>
<keyword evidence="2" id="KW-1185">Reference proteome</keyword>
<dbReference type="CDD" id="cd02980">
    <property type="entry name" value="TRX_Fd_family"/>
    <property type="match status" value="1"/>
</dbReference>
<evidence type="ECO:0008006" key="3">
    <source>
        <dbReference type="Google" id="ProtNLM"/>
    </source>
</evidence>
<accession>A0AAD2FMG0</accession>
<evidence type="ECO:0000313" key="1">
    <source>
        <dbReference type="EMBL" id="CAJ1945640.1"/>
    </source>
</evidence>
<dbReference type="Proteomes" id="UP001295423">
    <property type="component" value="Unassembled WGS sequence"/>
</dbReference>
<reference evidence="1" key="1">
    <citation type="submission" date="2023-08" db="EMBL/GenBank/DDBJ databases">
        <authorList>
            <person name="Audoor S."/>
            <person name="Bilcke G."/>
        </authorList>
    </citation>
    <scope>NUCLEOTIDE SEQUENCE</scope>
</reference>
<name>A0AAD2FMG0_9STRA</name>